<feature type="transmembrane region" description="Helical" evidence="1">
    <location>
        <begin position="40"/>
        <end position="57"/>
    </location>
</feature>
<feature type="transmembrane region" description="Helical" evidence="1">
    <location>
        <begin position="69"/>
        <end position="86"/>
    </location>
</feature>
<dbReference type="EMBL" id="CP022753">
    <property type="protein sequence ID" value="ASU86387.1"/>
    <property type="molecule type" value="Genomic_DNA"/>
</dbReference>
<dbReference type="RefSeq" id="WP_033301819.1">
    <property type="nucleotide sequence ID" value="NZ_ANBG01000375.1"/>
</dbReference>
<dbReference type="OrthoDB" id="8017424at2"/>
<feature type="transmembrane region" description="Helical" evidence="1">
    <location>
        <begin position="123"/>
        <end position="144"/>
    </location>
</feature>
<feature type="transmembrane region" description="Helical" evidence="1">
    <location>
        <begin position="92"/>
        <end position="111"/>
    </location>
</feature>
<dbReference type="Pfam" id="PF09819">
    <property type="entry name" value="ABC_cobalt"/>
    <property type="match status" value="1"/>
</dbReference>
<keyword evidence="3" id="KW-1185">Reference proteome</keyword>
<keyword evidence="1" id="KW-0812">Transmembrane</keyword>
<name>A0A223SE61_9ACTN</name>
<keyword evidence="1" id="KW-1133">Transmembrane helix</keyword>
<dbReference type="KEGG" id="ngv:CDO52_22660"/>
<feature type="transmembrane region" description="Helical" evidence="1">
    <location>
        <begin position="12"/>
        <end position="34"/>
    </location>
</feature>
<keyword evidence="1" id="KW-0472">Membrane</keyword>
<dbReference type="AlphaFoldDB" id="A0A223SE61"/>
<evidence type="ECO:0000313" key="2">
    <source>
        <dbReference type="EMBL" id="ASU86387.1"/>
    </source>
</evidence>
<dbReference type="InterPro" id="IPR017195">
    <property type="entry name" value="ABC_thiamin-permease_prd"/>
</dbReference>
<reference evidence="2 3" key="1">
    <citation type="submission" date="2017-08" db="EMBL/GenBank/DDBJ databases">
        <title>The complete genome sequence of Nocardiopsis gilva YIM 90087.</title>
        <authorList>
            <person name="Yin M."/>
            <person name="Tang S."/>
        </authorList>
    </citation>
    <scope>NUCLEOTIDE SEQUENCE [LARGE SCALE GENOMIC DNA]</scope>
    <source>
        <strain evidence="2 3">YIM 90087</strain>
    </source>
</reference>
<dbReference type="PIRSF" id="PIRSF037394">
    <property type="entry name" value="ABC_thiamine-permease_YkoE_prd"/>
    <property type="match status" value="1"/>
</dbReference>
<accession>A0A223SE61</accession>
<proteinExistence type="predicted"/>
<protein>
    <submittedName>
        <fullName evidence="2">Uncharacterized protein</fullName>
    </submittedName>
</protein>
<organism evidence="2 3">
    <name type="scientific">Nocardiopsis gilva YIM 90087</name>
    <dbReference type="NCBI Taxonomy" id="1235441"/>
    <lineage>
        <taxon>Bacteria</taxon>
        <taxon>Bacillati</taxon>
        <taxon>Actinomycetota</taxon>
        <taxon>Actinomycetes</taxon>
        <taxon>Streptosporangiales</taxon>
        <taxon>Nocardiopsidaceae</taxon>
        <taxon>Nocardiopsis</taxon>
    </lineage>
</organism>
<dbReference type="Proteomes" id="UP000215005">
    <property type="component" value="Chromosome"/>
</dbReference>
<evidence type="ECO:0000256" key="1">
    <source>
        <dbReference type="SAM" id="Phobius"/>
    </source>
</evidence>
<sequence>MGVSGVRWRTVDIVVAAVLGVAIGVIFWVWGMLWASTTPLFLFFPPAQAVIYGVWLLPGVLGMLIIRKPGAGVLTSVAAATVSMLLGTEWGLMVLLAGLLQGLLPEVVFTLGRFRRWGMGISVLAGAAAGLAPTVMDLALYYAAWPVTFMAAYGVIVVLSAAVIAGVGGRLLTTALARAGALTPFPSARG</sequence>
<gene>
    <name evidence="2" type="ORF">CDO52_22660</name>
</gene>
<evidence type="ECO:0000313" key="3">
    <source>
        <dbReference type="Proteomes" id="UP000215005"/>
    </source>
</evidence>
<feature type="transmembrane region" description="Helical" evidence="1">
    <location>
        <begin position="150"/>
        <end position="172"/>
    </location>
</feature>